<dbReference type="GO" id="GO:0022627">
    <property type="term" value="C:cytosolic small ribosomal subunit"/>
    <property type="evidence" value="ECO:0007669"/>
    <property type="project" value="TreeGrafter"/>
</dbReference>
<dbReference type="GO" id="GO:0045900">
    <property type="term" value="P:negative regulation of translational elongation"/>
    <property type="evidence" value="ECO:0007669"/>
    <property type="project" value="TreeGrafter"/>
</dbReference>
<dbReference type="RefSeq" id="WP_196151668.1">
    <property type="nucleotide sequence ID" value="NZ_JADMLG010000010.1"/>
</dbReference>
<dbReference type="InterPro" id="IPR036567">
    <property type="entry name" value="RHF-like"/>
</dbReference>
<dbReference type="AlphaFoldDB" id="A0A931N4Z9"/>
<sequence length="271" mass="29435">MSASRTKVRAGEVTESIEVSPLLRVSTGHHVSASAATYARSKLGPALRHAHEPVLGARVRIAGHADPAVARPVVAQINVDVNGRAVRVQVAAATTAEAVDRLADRLKTRLERLARHRNGSRHGRHNHEWNHGDLPRVLDSAQERRIIRRKSYALAGETCDEAAFDMELMDYGFHLFTEAGSGADSVLYRTDGAGYRLAQVDPRPGAITTGALPISMSPTPAPSLDIDDAVVRLEATGMPFVFFHDRATGRGTVLYHRYDGDYGVITPPTRP</sequence>
<dbReference type="GO" id="GO:0043024">
    <property type="term" value="F:ribosomal small subunit binding"/>
    <property type="evidence" value="ECO:0007669"/>
    <property type="project" value="TreeGrafter"/>
</dbReference>
<accession>A0A931N4Z9</accession>
<feature type="domain" description="Sigma 54 modulation/S30EA ribosomal protein C-terminal" evidence="1">
    <location>
        <begin position="142"/>
        <end position="197"/>
    </location>
</feature>
<evidence type="ECO:0000313" key="3">
    <source>
        <dbReference type="Proteomes" id="UP000655751"/>
    </source>
</evidence>
<dbReference type="InterPro" id="IPR032528">
    <property type="entry name" value="Ribosom_S30AE_C"/>
</dbReference>
<dbReference type="PANTHER" id="PTHR33231:SF1">
    <property type="entry name" value="30S RIBOSOMAL PROTEIN"/>
    <property type="match status" value="1"/>
</dbReference>
<dbReference type="Pfam" id="PF16321">
    <property type="entry name" value="Ribosom_S30AE_C"/>
    <property type="match status" value="2"/>
</dbReference>
<gene>
    <name evidence="2" type="ORF">IT779_24120</name>
</gene>
<comment type="caution">
    <text evidence="2">The sequence shown here is derived from an EMBL/GenBank/DDBJ whole genome shotgun (WGS) entry which is preliminary data.</text>
</comment>
<dbReference type="Gene3D" id="3.30.505.50">
    <property type="entry name" value="Sigma 54 modulation/S30EA ribosomal protein, C-terminal domain"/>
    <property type="match status" value="2"/>
</dbReference>
<evidence type="ECO:0000259" key="1">
    <source>
        <dbReference type="Pfam" id="PF16321"/>
    </source>
</evidence>
<name>A0A931N4Z9_9NOCA</name>
<evidence type="ECO:0000313" key="2">
    <source>
        <dbReference type="EMBL" id="MBH0779359.1"/>
    </source>
</evidence>
<organism evidence="2 3">
    <name type="scientific">Nocardia bovistercoris</name>
    <dbReference type="NCBI Taxonomy" id="2785916"/>
    <lineage>
        <taxon>Bacteria</taxon>
        <taxon>Bacillati</taxon>
        <taxon>Actinomycetota</taxon>
        <taxon>Actinomycetes</taxon>
        <taxon>Mycobacteriales</taxon>
        <taxon>Nocardiaceae</taxon>
        <taxon>Nocardia</taxon>
    </lineage>
</organism>
<protein>
    <submittedName>
        <fullName evidence="2">HPF/RaiA family ribosome-associated protein</fullName>
    </submittedName>
</protein>
<dbReference type="InterPro" id="IPR050574">
    <property type="entry name" value="HPF/YfiA_ribosome-assoc"/>
</dbReference>
<dbReference type="SUPFAM" id="SSF69754">
    <property type="entry name" value="Ribosome binding protein Y (YfiA homologue)"/>
    <property type="match status" value="1"/>
</dbReference>
<dbReference type="Gene3D" id="3.30.160.100">
    <property type="entry name" value="Ribosome hibernation promotion factor-like"/>
    <property type="match status" value="1"/>
</dbReference>
<dbReference type="EMBL" id="JADMLG010000010">
    <property type="protein sequence ID" value="MBH0779359.1"/>
    <property type="molecule type" value="Genomic_DNA"/>
</dbReference>
<reference evidence="2" key="1">
    <citation type="submission" date="2020-11" db="EMBL/GenBank/DDBJ databases">
        <title>Nocardia NEAU-351.nov., a novel actinomycete isolated from the cow dung.</title>
        <authorList>
            <person name="Zhang X."/>
        </authorList>
    </citation>
    <scope>NUCLEOTIDE SEQUENCE</scope>
    <source>
        <strain evidence="2">NEAU-351</strain>
    </source>
</reference>
<dbReference type="PANTHER" id="PTHR33231">
    <property type="entry name" value="30S RIBOSOMAL PROTEIN"/>
    <property type="match status" value="1"/>
</dbReference>
<dbReference type="InterPro" id="IPR038416">
    <property type="entry name" value="Ribosom_S30AE_C_sf"/>
</dbReference>
<dbReference type="Proteomes" id="UP000655751">
    <property type="component" value="Unassembled WGS sequence"/>
</dbReference>
<feature type="domain" description="Sigma 54 modulation/S30EA ribosomal protein C-terminal" evidence="1">
    <location>
        <begin position="219"/>
        <end position="264"/>
    </location>
</feature>
<proteinExistence type="predicted"/>
<keyword evidence="3" id="KW-1185">Reference proteome</keyword>